<dbReference type="SUPFAM" id="SSF56204">
    <property type="entry name" value="Hect, E3 ligase catalytic domain"/>
    <property type="match status" value="1"/>
</dbReference>
<evidence type="ECO:0000259" key="9">
    <source>
        <dbReference type="PROSITE" id="PS50237"/>
    </source>
</evidence>
<keyword evidence="8" id="KW-1133">Transmembrane helix</keyword>
<dbReference type="InterPro" id="IPR013783">
    <property type="entry name" value="Ig-like_fold"/>
</dbReference>
<dbReference type="FunFam" id="3.30.2410.10:FF:000013">
    <property type="entry name" value="Apoptosis-resistant E3 ubiquitin protein ligase 1"/>
    <property type="match status" value="1"/>
</dbReference>
<feature type="repeat" description="Filamin" evidence="6">
    <location>
        <begin position="316"/>
        <end position="346"/>
    </location>
</feature>
<dbReference type="InterPro" id="IPR014756">
    <property type="entry name" value="Ig_E-set"/>
</dbReference>
<dbReference type="GO" id="GO:0061630">
    <property type="term" value="F:ubiquitin protein ligase activity"/>
    <property type="evidence" value="ECO:0007669"/>
    <property type="project" value="UniProtKB-EC"/>
</dbReference>
<dbReference type="AlphaFoldDB" id="A0A0Q9WXJ1"/>
<keyword evidence="8" id="KW-0812">Transmembrane</keyword>
<dbReference type="PROSITE" id="PS50194">
    <property type="entry name" value="FILAMIN_REPEAT"/>
    <property type="match status" value="1"/>
</dbReference>
<dbReference type="Proteomes" id="UP000007798">
    <property type="component" value="Unassembled WGS sequence"/>
</dbReference>
<dbReference type="STRING" id="7260.A0A0Q9WXJ1"/>
<protein>
    <recommendedName>
        <fullName evidence="3">HECT-type E3 ubiquitin transferase</fullName>
        <ecNumber evidence="3">2.3.2.26</ecNumber>
    </recommendedName>
</protein>
<evidence type="ECO:0000256" key="6">
    <source>
        <dbReference type="PROSITE-ProRule" id="PRU00087"/>
    </source>
</evidence>
<feature type="transmembrane region" description="Helical" evidence="8">
    <location>
        <begin position="9"/>
        <end position="33"/>
    </location>
</feature>
<dbReference type="Gene3D" id="3.30.2410.10">
    <property type="entry name" value="Hect, E3 ligase catalytic domain"/>
    <property type="match status" value="1"/>
</dbReference>
<dbReference type="InterPro" id="IPR017868">
    <property type="entry name" value="Filamin/ABP280_repeat-like"/>
</dbReference>
<dbReference type="OrthoDB" id="6057829at2759"/>
<dbReference type="PANTHER" id="PTHR11254">
    <property type="entry name" value="HECT DOMAIN UBIQUITIN-PROTEIN LIGASE"/>
    <property type="match status" value="1"/>
</dbReference>
<dbReference type="InterPro" id="IPR058738">
    <property type="entry name" value="PH-like_AREL1"/>
</dbReference>
<evidence type="ECO:0000256" key="7">
    <source>
        <dbReference type="PROSITE-ProRule" id="PRU00104"/>
    </source>
</evidence>
<dbReference type="PANTHER" id="PTHR11254:SF340">
    <property type="entry name" value="APOPTOSIS-RESISTANT E3 UBIQUITIN PROTEIN LIGASE 1"/>
    <property type="match status" value="1"/>
</dbReference>
<reference evidence="10 11" key="1">
    <citation type="journal article" date="2007" name="Nature">
        <title>Evolution of genes and genomes on the Drosophila phylogeny.</title>
        <authorList>
            <consortium name="Drosophila 12 Genomes Consortium"/>
            <person name="Clark A.G."/>
            <person name="Eisen M.B."/>
            <person name="Smith D.R."/>
            <person name="Bergman C.M."/>
            <person name="Oliver B."/>
            <person name="Markow T.A."/>
            <person name="Kaufman T.C."/>
            <person name="Kellis M."/>
            <person name="Gelbart W."/>
            <person name="Iyer V.N."/>
            <person name="Pollard D.A."/>
            <person name="Sackton T.B."/>
            <person name="Larracuente A.M."/>
            <person name="Singh N.D."/>
            <person name="Abad J.P."/>
            <person name="Abt D.N."/>
            <person name="Adryan B."/>
            <person name="Aguade M."/>
            <person name="Akashi H."/>
            <person name="Anderson W.W."/>
            <person name="Aquadro C.F."/>
            <person name="Ardell D.H."/>
            <person name="Arguello R."/>
            <person name="Artieri C.G."/>
            <person name="Barbash D.A."/>
            <person name="Barker D."/>
            <person name="Barsanti P."/>
            <person name="Batterham P."/>
            <person name="Batzoglou S."/>
            <person name="Begun D."/>
            <person name="Bhutkar A."/>
            <person name="Blanco E."/>
            <person name="Bosak S.A."/>
            <person name="Bradley R.K."/>
            <person name="Brand A.D."/>
            <person name="Brent M.R."/>
            <person name="Brooks A.N."/>
            <person name="Brown R.H."/>
            <person name="Butlin R.K."/>
            <person name="Caggese C."/>
            <person name="Calvi B.R."/>
            <person name="Bernardo de Carvalho A."/>
            <person name="Caspi A."/>
            <person name="Castrezana S."/>
            <person name="Celniker S.E."/>
            <person name="Chang J.L."/>
            <person name="Chapple C."/>
            <person name="Chatterji S."/>
            <person name="Chinwalla A."/>
            <person name="Civetta A."/>
            <person name="Clifton S.W."/>
            <person name="Comeron J.M."/>
            <person name="Costello J.C."/>
            <person name="Coyne J.A."/>
            <person name="Daub J."/>
            <person name="David R.G."/>
            <person name="Delcher A.L."/>
            <person name="Delehaunty K."/>
            <person name="Do C.B."/>
            <person name="Ebling H."/>
            <person name="Edwards K."/>
            <person name="Eickbush T."/>
            <person name="Evans J.D."/>
            <person name="Filipski A."/>
            <person name="Findeiss S."/>
            <person name="Freyhult E."/>
            <person name="Fulton L."/>
            <person name="Fulton R."/>
            <person name="Garcia A.C."/>
            <person name="Gardiner A."/>
            <person name="Garfield D.A."/>
            <person name="Garvin B.E."/>
            <person name="Gibson G."/>
            <person name="Gilbert D."/>
            <person name="Gnerre S."/>
            <person name="Godfrey J."/>
            <person name="Good R."/>
            <person name="Gotea V."/>
            <person name="Gravely B."/>
            <person name="Greenberg A.J."/>
            <person name="Griffiths-Jones S."/>
            <person name="Gross S."/>
            <person name="Guigo R."/>
            <person name="Gustafson E.A."/>
            <person name="Haerty W."/>
            <person name="Hahn M.W."/>
            <person name="Halligan D.L."/>
            <person name="Halpern A.L."/>
            <person name="Halter G.M."/>
            <person name="Han M.V."/>
            <person name="Heger A."/>
            <person name="Hillier L."/>
            <person name="Hinrichs A.S."/>
            <person name="Holmes I."/>
            <person name="Hoskins R.A."/>
            <person name="Hubisz M.J."/>
            <person name="Hultmark D."/>
            <person name="Huntley M.A."/>
            <person name="Jaffe D.B."/>
            <person name="Jagadeeshan S."/>
            <person name="Jeck W.R."/>
            <person name="Johnson J."/>
            <person name="Jones C.D."/>
            <person name="Jordan W.C."/>
            <person name="Karpen G.H."/>
            <person name="Kataoka E."/>
            <person name="Keightley P.D."/>
            <person name="Kheradpour P."/>
            <person name="Kirkness E.F."/>
            <person name="Koerich L.B."/>
            <person name="Kristiansen K."/>
            <person name="Kudrna D."/>
            <person name="Kulathinal R.J."/>
            <person name="Kumar S."/>
            <person name="Kwok R."/>
            <person name="Lander E."/>
            <person name="Langley C.H."/>
            <person name="Lapoint R."/>
            <person name="Lazzaro B.P."/>
            <person name="Lee S.J."/>
            <person name="Levesque L."/>
            <person name="Li R."/>
            <person name="Lin C.F."/>
            <person name="Lin M.F."/>
            <person name="Lindblad-Toh K."/>
            <person name="Llopart A."/>
            <person name="Long M."/>
            <person name="Low L."/>
            <person name="Lozovsky E."/>
            <person name="Lu J."/>
            <person name="Luo M."/>
            <person name="Machado C.A."/>
            <person name="Makalowski W."/>
            <person name="Marzo M."/>
            <person name="Matsuda M."/>
            <person name="Matzkin L."/>
            <person name="McAllister B."/>
            <person name="McBride C.S."/>
            <person name="McKernan B."/>
            <person name="McKernan K."/>
            <person name="Mendez-Lago M."/>
            <person name="Minx P."/>
            <person name="Mollenhauer M.U."/>
            <person name="Montooth K."/>
            <person name="Mount S.M."/>
            <person name="Mu X."/>
            <person name="Myers E."/>
            <person name="Negre B."/>
            <person name="Newfeld S."/>
            <person name="Nielsen R."/>
            <person name="Noor M.A."/>
            <person name="O'Grady P."/>
            <person name="Pachter L."/>
            <person name="Papaceit M."/>
            <person name="Parisi M.J."/>
            <person name="Parisi M."/>
            <person name="Parts L."/>
            <person name="Pedersen J.S."/>
            <person name="Pesole G."/>
            <person name="Phillippy A.M."/>
            <person name="Ponting C.P."/>
            <person name="Pop M."/>
            <person name="Porcelli D."/>
            <person name="Powell J.R."/>
            <person name="Prohaska S."/>
            <person name="Pruitt K."/>
            <person name="Puig M."/>
            <person name="Quesneville H."/>
            <person name="Ram K.R."/>
            <person name="Rand D."/>
            <person name="Rasmussen M.D."/>
            <person name="Reed L.K."/>
            <person name="Reenan R."/>
            <person name="Reily A."/>
            <person name="Remington K.A."/>
            <person name="Rieger T.T."/>
            <person name="Ritchie M.G."/>
            <person name="Robin C."/>
            <person name="Rogers Y.H."/>
            <person name="Rohde C."/>
            <person name="Rozas J."/>
            <person name="Rubenfield M.J."/>
            <person name="Ruiz A."/>
            <person name="Russo S."/>
            <person name="Salzberg S.L."/>
            <person name="Sanchez-Gracia A."/>
            <person name="Saranga D.J."/>
            <person name="Sato H."/>
            <person name="Schaeffer S.W."/>
            <person name="Schatz M.C."/>
            <person name="Schlenke T."/>
            <person name="Schwartz R."/>
            <person name="Segarra C."/>
            <person name="Singh R.S."/>
            <person name="Sirot L."/>
            <person name="Sirota M."/>
            <person name="Sisneros N.B."/>
            <person name="Smith C.D."/>
            <person name="Smith T.F."/>
            <person name="Spieth J."/>
            <person name="Stage D.E."/>
            <person name="Stark A."/>
            <person name="Stephan W."/>
            <person name="Strausberg R.L."/>
            <person name="Strempel S."/>
            <person name="Sturgill D."/>
            <person name="Sutton G."/>
            <person name="Sutton G.G."/>
            <person name="Tao W."/>
            <person name="Teichmann S."/>
            <person name="Tobari Y.N."/>
            <person name="Tomimura Y."/>
            <person name="Tsolas J.M."/>
            <person name="Valente V.L."/>
            <person name="Venter E."/>
            <person name="Venter J.C."/>
            <person name="Vicario S."/>
            <person name="Vieira F.G."/>
            <person name="Vilella A.J."/>
            <person name="Villasante A."/>
            <person name="Walenz B."/>
            <person name="Wang J."/>
            <person name="Wasserman M."/>
            <person name="Watts T."/>
            <person name="Wilson D."/>
            <person name="Wilson R.K."/>
            <person name="Wing R.A."/>
            <person name="Wolfner M.F."/>
            <person name="Wong A."/>
            <person name="Wong G.K."/>
            <person name="Wu C.I."/>
            <person name="Wu G."/>
            <person name="Yamamoto D."/>
            <person name="Yang H.P."/>
            <person name="Yang S.P."/>
            <person name="Yorke J.A."/>
            <person name="Yoshida K."/>
            <person name="Zdobnov E."/>
            <person name="Zhang P."/>
            <person name="Zhang Y."/>
            <person name="Zimin A.V."/>
            <person name="Baldwin J."/>
            <person name="Abdouelleil A."/>
            <person name="Abdulkadir J."/>
            <person name="Abebe A."/>
            <person name="Abera B."/>
            <person name="Abreu J."/>
            <person name="Acer S.C."/>
            <person name="Aftuck L."/>
            <person name="Alexander A."/>
            <person name="An P."/>
            <person name="Anderson E."/>
            <person name="Anderson S."/>
            <person name="Arachi H."/>
            <person name="Azer M."/>
            <person name="Bachantsang P."/>
            <person name="Barry A."/>
            <person name="Bayul T."/>
            <person name="Berlin A."/>
            <person name="Bessette D."/>
            <person name="Bloom T."/>
            <person name="Blye J."/>
            <person name="Boguslavskiy L."/>
            <person name="Bonnet C."/>
            <person name="Boukhgalter B."/>
            <person name="Bourzgui I."/>
            <person name="Brown A."/>
            <person name="Cahill P."/>
            <person name="Channer S."/>
            <person name="Cheshatsang Y."/>
            <person name="Chuda L."/>
            <person name="Citroen M."/>
            <person name="Collymore A."/>
            <person name="Cooke P."/>
            <person name="Costello M."/>
            <person name="D'Aco K."/>
            <person name="Daza R."/>
            <person name="De Haan G."/>
            <person name="DeGray S."/>
            <person name="DeMaso C."/>
            <person name="Dhargay N."/>
            <person name="Dooley K."/>
            <person name="Dooley E."/>
            <person name="Doricent M."/>
            <person name="Dorje P."/>
            <person name="Dorjee K."/>
            <person name="Dupes A."/>
            <person name="Elong R."/>
            <person name="Falk J."/>
            <person name="Farina A."/>
            <person name="Faro S."/>
            <person name="Ferguson D."/>
            <person name="Fisher S."/>
            <person name="Foley C.D."/>
            <person name="Franke A."/>
            <person name="Friedrich D."/>
            <person name="Gadbois L."/>
            <person name="Gearin G."/>
            <person name="Gearin C.R."/>
            <person name="Giannoukos G."/>
            <person name="Goode T."/>
            <person name="Graham J."/>
            <person name="Grandbois E."/>
            <person name="Grewal S."/>
            <person name="Gyaltsen K."/>
            <person name="Hafez N."/>
            <person name="Hagos B."/>
            <person name="Hall J."/>
            <person name="Henson C."/>
            <person name="Hollinger A."/>
            <person name="Honan T."/>
            <person name="Huard M.D."/>
            <person name="Hughes L."/>
            <person name="Hurhula B."/>
            <person name="Husby M.E."/>
            <person name="Kamat A."/>
            <person name="Kanga B."/>
            <person name="Kashin S."/>
            <person name="Khazanovich D."/>
            <person name="Kisner P."/>
            <person name="Lance K."/>
            <person name="Lara M."/>
            <person name="Lee W."/>
            <person name="Lennon N."/>
            <person name="Letendre F."/>
            <person name="LeVine R."/>
            <person name="Lipovsky A."/>
            <person name="Liu X."/>
            <person name="Liu J."/>
            <person name="Liu S."/>
            <person name="Lokyitsang T."/>
            <person name="Lokyitsang Y."/>
            <person name="Lubonja R."/>
            <person name="Lui A."/>
            <person name="MacDonald P."/>
            <person name="Magnisalis V."/>
            <person name="Maru K."/>
            <person name="Matthews C."/>
            <person name="McCusker W."/>
            <person name="McDonough S."/>
            <person name="Mehta T."/>
            <person name="Meldrim J."/>
            <person name="Meneus L."/>
            <person name="Mihai O."/>
            <person name="Mihalev A."/>
            <person name="Mihova T."/>
            <person name="Mittelman R."/>
            <person name="Mlenga V."/>
            <person name="Montmayeur A."/>
            <person name="Mulrain L."/>
            <person name="Navidi A."/>
            <person name="Naylor J."/>
            <person name="Negash T."/>
            <person name="Nguyen T."/>
            <person name="Nguyen N."/>
            <person name="Nicol R."/>
            <person name="Norbu C."/>
            <person name="Norbu N."/>
            <person name="Novod N."/>
            <person name="O'Neill B."/>
            <person name="Osman S."/>
            <person name="Markiewicz E."/>
            <person name="Oyono O.L."/>
            <person name="Patti C."/>
            <person name="Phunkhang P."/>
            <person name="Pierre F."/>
            <person name="Priest M."/>
            <person name="Raghuraman S."/>
            <person name="Rege F."/>
            <person name="Reyes R."/>
            <person name="Rise C."/>
            <person name="Rogov P."/>
            <person name="Ross K."/>
            <person name="Ryan E."/>
            <person name="Settipalli S."/>
            <person name="Shea T."/>
            <person name="Sherpa N."/>
            <person name="Shi L."/>
            <person name="Shih D."/>
            <person name="Sparrow T."/>
            <person name="Spaulding J."/>
            <person name="Stalker J."/>
            <person name="Stange-Thomann N."/>
            <person name="Stavropoulos S."/>
            <person name="Stone C."/>
            <person name="Strader C."/>
            <person name="Tesfaye S."/>
            <person name="Thomson T."/>
            <person name="Thoulutsang Y."/>
            <person name="Thoulutsang D."/>
            <person name="Topham K."/>
            <person name="Topping I."/>
            <person name="Tsamla T."/>
            <person name="Vassiliev H."/>
            <person name="Vo A."/>
            <person name="Wangchuk T."/>
            <person name="Wangdi T."/>
            <person name="Weiand M."/>
            <person name="Wilkinson J."/>
            <person name="Wilson A."/>
            <person name="Yadav S."/>
            <person name="Young G."/>
            <person name="Yu Q."/>
            <person name="Zembek L."/>
            <person name="Zhong D."/>
            <person name="Zimmer A."/>
            <person name="Zwirko Z."/>
            <person name="Jaffe D.B."/>
            <person name="Alvarez P."/>
            <person name="Brockman W."/>
            <person name="Butler J."/>
            <person name="Chin C."/>
            <person name="Gnerre S."/>
            <person name="Grabherr M."/>
            <person name="Kleber M."/>
            <person name="Mauceli E."/>
            <person name="MacCallum I."/>
        </authorList>
    </citation>
    <scope>NUCLEOTIDE SEQUENCE [LARGE SCALE GENOMIC DNA]</scope>
    <source>
        <strain evidence="11">Tucson 14030-0811.24</strain>
    </source>
</reference>
<evidence type="ECO:0000256" key="3">
    <source>
        <dbReference type="ARBA" id="ARBA00012485"/>
    </source>
</evidence>
<dbReference type="Pfam" id="PF00630">
    <property type="entry name" value="Filamin"/>
    <property type="match status" value="1"/>
</dbReference>
<dbReference type="Gene3D" id="2.60.40.10">
    <property type="entry name" value="Immunoglobulins"/>
    <property type="match status" value="1"/>
</dbReference>
<sequence>MLKRSLKVLVAIVLSLMFTISLVKIVLLIWSWLQQTSNNYNSNNINNNYNYNNNEDIALSVDEWLDSVQLSKYKQLFRDKGISSLSSCGDPERLPELPPLDEQRLQRAALHLQQKLILREWLKDHRMQHHYQRLLAVEVASLEDVYWLEDSRASKILGKDWQLWSTARQNLPTSKAQLDALKAQLWSTVVKSSQHQDAWTWGGMLVVSVSVAGLVTLAAMTQPSLAPEARHSLLQYVTGKYLLPANCKVQWNWKDPARVGGTMCFVVRFFQRNGQPYPICDTDQFFVEVTEGTRKVVTISELGSSTDPNNANIAKVKFTVRTAGQYKISVLIGASHIAGSPFLRNFLPGAIDARRSRFVRPASTVICCAGSPTMMHIEPRDEFGNACVFDQNDEALQGYQVSIFDLRGIVVTSLQQAITFTYDRVNSRVSVTALFPEPICLRAVINYNEQQLPNGDFDIIVLSSSDTTLVHKNIASRKHNICYEAKLLSIYGAAKSKPRKVLCYVGPKQNSLIFQVTIKEMILKFIPKRIATFRLCPSTKFHFLPHLVTQLHGPVFIIDDGAQPRIELASKDRNIIAATFTHFLLKNIGGSETFKDKQDFFYHEVRKFHASYYHEKMTLKVQRDKILESSMKAAKGFSVSDWCGNFEVTFQGEQGIDWGGLRREWFELVCSSLFDARGGLFCTFHDKHQALVHPNPTRPPQLKLKHFEFAGKMVGKCLFESALGGSYRQLVRARFSRSFLAQLIGLRVHYKYFEQDDPDLYLSKIKYILDTDLDATDTLELYFVEEVYDGSGQLSKTVELIPNGAKTRVTNATKNQYLDSLAQQRLCNSVKDEVDSFLKGLNSIIPDNLLSIFDENELELLMCGTGEYSISDFKSHHIANGNSAEFRRVLGWFWAGVSNFSQTEMARLLQFTTGCSQLPPGGFQELNPQFQITAAPTFGNLPTAHTCFNQLCLPDYESYEQFEKSLLLAISEGSEGFGMV</sequence>
<dbReference type="Gene3D" id="3.90.1750.10">
    <property type="entry name" value="Hect, E3 ligase catalytic domains"/>
    <property type="match status" value="1"/>
</dbReference>
<dbReference type="InterPro" id="IPR000569">
    <property type="entry name" value="HECT_dom"/>
</dbReference>
<feature type="active site" description="Glycyl thioester intermediate" evidence="7">
    <location>
        <position position="947"/>
    </location>
</feature>
<dbReference type="SMART" id="SM00119">
    <property type="entry name" value="HECTc"/>
    <property type="match status" value="1"/>
</dbReference>
<proteinExistence type="predicted"/>
<evidence type="ECO:0000256" key="4">
    <source>
        <dbReference type="ARBA" id="ARBA00022679"/>
    </source>
</evidence>
<dbReference type="GO" id="GO:0005829">
    <property type="term" value="C:cytosol"/>
    <property type="evidence" value="ECO:0007669"/>
    <property type="project" value="TreeGrafter"/>
</dbReference>
<dbReference type="PROSITE" id="PS50237">
    <property type="entry name" value="HECT"/>
    <property type="match status" value="1"/>
</dbReference>
<comment type="catalytic activity">
    <reaction evidence="1">
        <text>S-ubiquitinyl-[E2 ubiquitin-conjugating enzyme]-L-cysteine + [acceptor protein]-L-lysine = [E2 ubiquitin-conjugating enzyme]-L-cysteine + N(6)-ubiquitinyl-[acceptor protein]-L-lysine.</text>
        <dbReference type="EC" id="2.3.2.26"/>
    </reaction>
</comment>
<dbReference type="Pfam" id="PF25916">
    <property type="entry name" value="AREL1_PH-like"/>
    <property type="match status" value="1"/>
</dbReference>
<evidence type="ECO:0000256" key="2">
    <source>
        <dbReference type="ARBA" id="ARBA00004906"/>
    </source>
</evidence>
<gene>
    <name evidence="10" type="primary">Dwil\GK15042</name>
    <name evidence="10" type="ORF">Dwil_GK15042</name>
</gene>
<dbReference type="SUPFAM" id="SSF81296">
    <property type="entry name" value="E set domains"/>
    <property type="match status" value="1"/>
</dbReference>
<dbReference type="GO" id="GO:0000209">
    <property type="term" value="P:protein polyubiquitination"/>
    <property type="evidence" value="ECO:0007669"/>
    <property type="project" value="TreeGrafter"/>
</dbReference>
<dbReference type="CDD" id="cd00078">
    <property type="entry name" value="HECTc"/>
    <property type="match status" value="1"/>
</dbReference>
<dbReference type="GO" id="GO:0043066">
    <property type="term" value="P:negative regulation of apoptotic process"/>
    <property type="evidence" value="ECO:0007669"/>
    <property type="project" value="TreeGrafter"/>
</dbReference>
<dbReference type="SMR" id="A0A0Q9WXJ1"/>
<dbReference type="FunCoup" id="A0A0Q9WXJ1">
    <property type="interactions" value="1319"/>
</dbReference>
<dbReference type="InterPro" id="IPR050409">
    <property type="entry name" value="E3_ubiq-protein_ligase"/>
</dbReference>
<dbReference type="EMBL" id="CH963857">
    <property type="protein sequence ID" value="KRF98302.1"/>
    <property type="molecule type" value="Genomic_DNA"/>
</dbReference>
<dbReference type="EC" id="2.3.2.26" evidence="3"/>
<evidence type="ECO:0000256" key="1">
    <source>
        <dbReference type="ARBA" id="ARBA00000885"/>
    </source>
</evidence>
<accession>A0A0Q9WXJ1</accession>
<keyword evidence="8" id="KW-0472">Membrane</keyword>
<name>A0A0Q9WXJ1_DROWI</name>
<dbReference type="Pfam" id="PF00632">
    <property type="entry name" value="HECT"/>
    <property type="match status" value="1"/>
</dbReference>
<comment type="pathway">
    <text evidence="2">Protein modification; protein ubiquitination.</text>
</comment>
<dbReference type="InterPro" id="IPR035983">
    <property type="entry name" value="Hect_E3_ubiquitin_ligase"/>
</dbReference>
<dbReference type="FunFam" id="3.30.2160.10:FF:000008">
    <property type="entry name" value="Apoptosis-resistant E3 ubiquitin protein ligase 1"/>
    <property type="match status" value="1"/>
</dbReference>
<keyword evidence="5 7" id="KW-0833">Ubl conjugation pathway</keyword>
<keyword evidence="4" id="KW-0808">Transferase</keyword>
<dbReference type="InParanoid" id="A0A0Q9WXJ1"/>
<evidence type="ECO:0000256" key="8">
    <source>
        <dbReference type="SAM" id="Phobius"/>
    </source>
</evidence>
<dbReference type="Gene3D" id="3.30.2160.10">
    <property type="entry name" value="Hect, E3 ligase catalytic domain"/>
    <property type="match status" value="1"/>
</dbReference>
<evidence type="ECO:0000256" key="5">
    <source>
        <dbReference type="ARBA" id="ARBA00022786"/>
    </source>
</evidence>
<feature type="domain" description="HECT" evidence="9">
    <location>
        <begin position="646"/>
        <end position="980"/>
    </location>
</feature>
<evidence type="ECO:0000313" key="10">
    <source>
        <dbReference type="EMBL" id="KRF98302.1"/>
    </source>
</evidence>
<dbReference type="GO" id="GO:0006511">
    <property type="term" value="P:ubiquitin-dependent protein catabolic process"/>
    <property type="evidence" value="ECO:0007669"/>
    <property type="project" value="TreeGrafter"/>
</dbReference>
<keyword evidence="11" id="KW-1185">Reference proteome</keyword>
<dbReference type="GO" id="GO:0009966">
    <property type="term" value="P:regulation of signal transduction"/>
    <property type="evidence" value="ECO:0007669"/>
    <property type="project" value="UniProtKB-ARBA"/>
</dbReference>
<dbReference type="FunFam" id="2.60.40.10:FF:000975">
    <property type="entry name" value="Uncharacterized protein, isoform D"/>
    <property type="match status" value="1"/>
</dbReference>
<evidence type="ECO:0000313" key="11">
    <source>
        <dbReference type="Proteomes" id="UP000007798"/>
    </source>
</evidence>
<organism evidence="10 11">
    <name type="scientific">Drosophila willistoni</name>
    <name type="common">Fruit fly</name>
    <dbReference type="NCBI Taxonomy" id="7260"/>
    <lineage>
        <taxon>Eukaryota</taxon>
        <taxon>Metazoa</taxon>
        <taxon>Ecdysozoa</taxon>
        <taxon>Arthropoda</taxon>
        <taxon>Hexapoda</taxon>
        <taxon>Insecta</taxon>
        <taxon>Pterygota</taxon>
        <taxon>Neoptera</taxon>
        <taxon>Endopterygota</taxon>
        <taxon>Diptera</taxon>
        <taxon>Brachycera</taxon>
        <taxon>Muscomorpha</taxon>
        <taxon>Ephydroidea</taxon>
        <taxon>Drosophilidae</taxon>
        <taxon>Drosophila</taxon>
        <taxon>Sophophora</taxon>
    </lineage>
</organism>